<keyword evidence="1" id="KW-0812">Transmembrane</keyword>
<dbReference type="GO" id="GO:0009737">
    <property type="term" value="P:response to abscisic acid"/>
    <property type="evidence" value="ECO:0007669"/>
    <property type="project" value="InterPro"/>
</dbReference>
<dbReference type="Gene3D" id="1.10.1070.11">
    <property type="entry name" value="Phosphatidylinositol 3-/4-kinase, catalytic domain"/>
    <property type="match status" value="1"/>
</dbReference>
<dbReference type="InterPro" id="IPR036940">
    <property type="entry name" value="PI3/4_kinase_cat_sf"/>
</dbReference>
<dbReference type="PANTHER" id="PTHR47100:SF5">
    <property type="entry name" value="DUAL SPECIFICITY PROTEIN PHOSPHATASE PHS1"/>
    <property type="match status" value="1"/>
</dbReference>
<reference evidence="3" key="2">
    <citation type="journal article" date="2015" name="Data Brief">
        <title>Shoot transcriptome of the giant reed, Arundo donax.</title>
        <authorList>
            <person name="Barrero R.A."/>
            <person name="Guerrero F.D."/>
            <person name="Moolhuijzen P."/>
            <person name="Goolsby J.A."/>
            <person name="Tidwell J."/>
            <person name="Bellgard S.E."/>
            <person name="Bellgard M.I."/>
        </authorList>
    </citation>
    <scope>NUCLEOTIDE SEQUENCE</scope>
    <source>
        <tissue evidence="3">Shoot tissue taken approximately 20 cm above the soil surface</tissue>
    </source>
</reference>
<dbReference type="GO" id="GO:0043622">
    <property type="term" value="P:cortical microtubule organization"/>
    <property type="evidence" value="ECO:0007669"/>
    <property type="project" value="InterPro"/>
</dbReference>
<evidence type="ECO:0000313" key="3">
    <source>
        <dbReference type="EMBL" id="JAD76232.1"/>
    </source>
</evidence>
<evidence type="ECO:0000256" key="1">
    <source>
        <dbReference type="SAM" id="Phobius"/>
    </source>
</evidence>
<dbReference type="PANTHER" id="PTHR47100">
    <property type="entry name" value="DUAL SPECIFICITY PROTEIN PHOSPHATASE PHS1"/>
    <property type="match status" value="1"/>
</dbReference>
<keyword evidence="1" id="KW-0472">Membrane</keyword>
<proteinExistence type="predicted"/>
<dbReference type="GO" id="GO:0004721">
    <property type="term" value="F:phosphoprotein phosphatase activity"/>
    <property type="evidence" value="ECO:0007669"/>
    <property type="project" value="InterPro"/>
</dbReference>
<organism evidence="3">
    <name type="scientific">Arundo donax</name>
    <name type="common">Giant reed</name>
    <name type="synonym">Donax arundinaceus</name>
    <dbReference type="NCBI Taxonomy" id="35708"/>
    <lineage>
        <taxon>Eukaryota</taxon>
        <taxon>Viridiplantae</taxon>
        <taxon>Streptophyta</taxon>
        <taxon>Embryophyta</taxon>
        <taxon>Tracheophyta</taxon>
        <taxon>Spermatophyta</taxon>
        <taxon>Magnoliopsida</taxon>
        <taxon>Liliopsida</taxon>
        <taxon>Poales</taxon>
        <taxon>Poaceae</taxon>
        <taxon>PACMAD clade</taxon>
        <taxon>Arundinoideae</taxon>
        <taxon>Arundineae</taxon>
        <taxon>Arundo</taxon>
    </lineage>
</organism>
<accession>A0A0A9CXL0</accession>
<evidence type="ECO:0000259" key="2">
    <source>
        <dbReference type="Pfam" id="PF09192"/>
    </source>
</evidence>
<sequence length="169" mass="19401">MIRTEMLEALELSRCLFLMNYVHGSSLLENSMPFDSRKSAEKTAEALGRVLILDLVLRNEDRLRCRALGWRGNYANLLVVDKESYANLDSLDDVHDSAIIRYKPEIIRSRQKPQQRRAASISGSISSDVSELMLATIIKYHLIIVIVLLSPIVIWWQRSIRSEEIFVVL</sequence>
<dbReference type="SUPFAM" id="SSF56112">
    <property type="entry name" value="Protein kinase-like (PK-like)"/>
    <property type="match status" value="1"/>
</dbReference>
<dbReference type="InterPro" id="IPR015275">
    <property type="entry name" value="Actin-fragmin_kin_cat_dom"/>
</dbReference>
<protein>
    <recommendedName>
        <fullName evidence="2">Actin-fragmin kinase catalytic domain-containing protein</fullName>
    </recommendedName>
</protein>
<reference evidence="3" key="1">
    <citation type="submission" date="2014-09" db="EMBL/GenBank/DDBJ databases">
        <authorList>
            <person name="Magalhaes I.L.F."/>
            <person name="Oliveira U."/>
            <person name="Santos F.R."/>
            <person name="Vidigal T.H.D.A."/>
            <person name="Brescovit A.D."/>
            <person name="Santos A.J."/>
        </authorList>
    </citation>
    <scope>NUCLEOTIDE SEQUENCE</scope>
    <source>
        <tissue evidence="3">Shoot tissue taken approximately 20 cm above the soil surface</tissue>
    </source>
</reference>
<dbReference type="InterPro" id="IPR035010">
    <property type="entry name" value="PHS1"/>
</dbReference>
<dbReference type="AlphaFoldDB" id="A0A0A9CXL0"/>
<feature type="domain" description="Actin-fragmin kinase catalytic" evidence="2">
    <location>
        <begin position="2"/>
        <end position="115"/>
    </location>
</feature>
<feature type="transmembrane region" description="Helical" evidence="1">
    <location>
        <begin position="132"/>
        <end position="156"/>
    </location>
</feature>
<dbReference type="InterPro" id="IPR011009">
    <property type="entry name" value="Kinase-like_dom_sf"/>
</dbReference>
<dbReference type="EMBL" id="GBRH01221663">
    <property type="protein sequence ID" value="JAD76232.1"/>
    <property type="molecule type" value="Transcribed_RNA"/>
</dbReference>
<keyword evidence="1" id="KW-1133">Transmembrane helix</keyword>
<dbReference type="Pfam" id="PF09192">
    <property type="entry name" value="Act-Frag_cataly"/>
    <property type="match status" value="1"/>
</dbReference>
<name>A0A0A9CXL0_ARUDO</name>